<dbReference type="AlphaFoldDB" id="A0A836K8S1"/>
<feature type="region of interest" description="Disordered" evidence="1">
    <location>
        <begin position="224"/>
        <end position="264"/>
    </location>
</feature>
<dbReference type="KEGG" id="lmat:92510615"/>
<name>A0A836K8S1_9TRYP</name>
<dbReference type="Gene3D" id="2.60.40.640">
    <property type="match status" value="1"/>
</dbReference>
<comment type="caution">
    <text evidence="2">The sequence shown here is derived from an EMBL/GenBank/DDBJ whole genome shotgun (WGS) entry which is preliminary data.</text>
</comment>
<feature type="compositionally biased region" description="Basic and acidic residues" evidence="1">
    <location>
        <begin position="304"/>
        <end position="320"/>
    </location>
</feature>
<dbReference type="InterPro" id="IPR050357">
    <property type="entry name" value="Arrestin_domain-protein"/>
</dbReference>
<dbReference type="InterPro" id="IPR014752">
    <property type="entry name" value="Arrestin-like_C"/>
</dbReference>
<protein>
    <recommendedName>
        <fullName evidence="4">Arrestin-like N-terminal domain-containing protein</fullName>
    </recommendedName>
</protein>
<dbReference type="GO" id="GO:0005737">
    <property type="term" value="C:cytoplasm"/>
    <property type="evidence" value="ECO:0007669"/>
    <property type="project" value="TreeGrafter"/>
</dbReference>
<sequence length="810" mass="89222">MFRKRRLSKEMEPEVVLLLRHPSRYPGDLLQGVVLLDIPSPCDMLALEARIRGDERSILGGLLFTDKNLEARKTIYYEQLITLREVDHDLLETKFTLHHRHESAAAQGLVGGPNSAPSPPSSAGGAVPKLSASVAQRASEAAIHLIPGTYSYPFSLLLPDNLPASRELSRGHDGSCVLRYRVTASLFMKSGKVHTSEARLRVNPLPVQVQRWYQLHKDEQRLSVGVSDSGDVDDDETESRTGFMSRLMSSPGTTRANKEERNSDITCQRRLRHYRQFPEEQLALETAAYLETAAERAKKKKQRMRESDTRERDSPLKETEATAFKKKGSASVMRSQQEHEEVENRSLDSEDGATGAANDLDVNAKDEVYAFGPEDSLTALAASIQGEEKCSRRVNDSIEETSAASPIALEESEAQKKQRHHRPEKDEAGRSAMVERNVEKLTLSLPGEGFPQLPAHMAVRYANETEAVSNEAAHGSSEENREGGQSHGTQPHRRRRHRFHPPPWKQEFFINLRSGFLSTGRVRVVLSLRSPLVTVGVGKVDASLLIDNSHGSGAISRIKYSLVTRCYIRTKAEVYNFEVDTVETSTDVSVEKGKVVNLPEVQLPVPKSTPLTMLTEGMGTLTFLRVRLYVDTTLKTFSRSVATEVLLVSGQDVLNCSRRLLRWSCFFRRPSGNKAGDITLRPPTINLSEKNSKLRVVDAGGRGTAMEQANPSSQSDDTGVSFAASPAASRAMRILRASHRSAKTAPLDTRVLAKALNYEEAVFVPCGDGDDVSGFPKHMDPMAGLNPFAAPASSVQSALAEGGNSEALCH</sequence>
<organism evidence="2 3">
    <name type="scientific">Leishmania martiniquensis</name>
    <dbReference type="NCBI Taxonomy" id="1580590"/>
    <lineage>
        <taxon>Eukaryota</taxon>
        <taxon>Discoba</taxon>
        <taxon>Euglenozoa</taxon>
        <taxon>Kinetoplastea</taxon>
        <taxon>Metakinetoplastina</taxon>
        <taxon>Trypanosomatida</taxon>
        <taxon>Trypanosomatidae</taxon>
        <taxon>Leishmaniinae</taxon>
        <taxon>Leishmania</taxon>
    </lineage>
</organism>
<proteinExistence type="predicted"/>
<feature type="region of interest" description="Disordered" evidence="1">
    <location>
        <begin position="398"/>
        <end position="430"/>
    </location>
</feature>
<evidence type="ECO:0000313" key="2">
    <source>
        <dbReference type="EMBL" id="KAG5464271.1"/>
    </source>
</evidence>
<dbReference type="OrthoDB" id="2333384at2759"/>
<gene>
    <name evidence="2" type="ORF">LSCM1_00452</name>
</gene>
<evidence type="ECO:0000313" key="3">
    <source>
        <dbReference type="Proteomes" id="UP000673552"/>
    </source>
</evidence>
<dbReference type="PANTHER" id="PTHR11188">
    <property type="entry name" value="ARRESTIN DOMAIN CONTAINING PROTEIN"/>
    <property type="match status" value="1"/>
</dbReference>
<keyword evidence="3" id="KW-1185">Reference proteome</keyword>
<evidence type="ECO:0008006" key="4">
    <source>
        <dbReference type="Google" id="ProtNLM"/>
    </source>
</evidence>
<dbReference type="Proteomes" id="UP000673552">
    <property type="component" value="Chromosome 36"/>
</dbReference>
<dbReference type="EMBL" id="JAFEUZ010000036">
    <property type="protein sequence ID" value="KAG5464271.1"/>
    <property type="molecule type" value="Genomic_DNA"/>
</dbReference>
<feature type="compositionally biased region" description="Basic residues" evidence="1">
    <location>
        <begin position="490"/>
        <end position="500"/>
    </location>
</feature>
<dbReference type="GO" id="GO:0015031">
    <property type="term" value="P:protein transport"/>
    <property type="evidence" value="ECO:0007669"/>
    <property type="project" value="TreeGrafter"/>
</dbReference>
<evidence type="ECO:0000256" key="1">
    <source>
        <dbReference type="SAM" id="MobiDB-lite"/>
    </source>
</evidence>
<accession>A0A836K8S1</accession>
<feature type="region of interest" description="Disordered" evidence="1">
    <location>
        <begin position="297"/>
        <end position="359"/>
    </location>
</feature>
<dbReference type="GeneID" id="92510615"/>
<dbReference type="RefSeq" id="XP_067174208.1">
    <property type="nucleotide sequence ID" value="XM_067318103.1"/>
</dbReference>
<feature type="compositionally biased region" description="Basic and acidic residues" evidence="1">
    <location>
        <begin position="336"/>
        <end position="348"/>
    </location>
</feature>
<feature type="region of interest" description="Disordered" evidence="1">
    <location>
        <begin position="465"/>
        <end position="500"/>
    </location>
</feature>
<feature type="region of interest" description="Disordered" evidence="1">
    <location>
        <begin position="107"/>
        <end position="128"/>
    </location>
</feature>
<dbReference type="PANTHER" id="PTHR11188:SF17">
    <property type="entry name" value="FI21816P1"/>
    <property type="match status" value="1"/>
</dbReference>
<reference evidence="2 3" key="1">
    <citation type="submission" date="2021-03" db="EMBL/GenBank/DDBJ databases">
        <title>Leishmania (Mundinia) martiniquensis Genome sequencing and assembly.</title>
        <authorList>
            <person name="Almutairi H."/>
            <person name="Gatherer D."/>
        </authorList>
    </citation>
    <scope>NUCLEOTIDE SEQUENCE [LARGE SCALE GENOMIC DNA]</scope>
    <source>
        <strain evidence="2">LSCM1</strain>
    </source>
</reference>